<evidence type="ECO:0000259" key="1">
    <source>
        <dbReference type="PROSITE" id="PS51437"/>
    </source>
</evidence>
<dbReference type="Proteomes" id="UP001291926">
    <property type="component" value="Unassembled WGS sequence"/>
</dbReference>
<accession>A0ABR0D375</accession>
<protein>
    <recommendedName>
        <fullName evidence="1">CG-1 domain-containing protein</fullName>
    </recommendedName>
</protein>
<reference evidence="2 3" key="1">
    <citation type="journal article" date="2023" name="bioRxiv">
        <title>Genome report: Whole genome sequence and annotation of Penstemon davidsonii.</title>
        <authorList>
            <person name="Ostevik K.L."/>
            <person name="Alabady M."/>
            <person name="Zhang M."/>
            <person name="Rausher M.D."/>
        </authorList>
    </citation>
    <scope>NUCLEOTIDE SEQUENCE [LARGE SCALE GENOMIC DNA]</scope>
    <source>
        <strain evidence="2">DNT005</strain>
        <tissue evidence="2">Whole leaf</tissue>
    </source>
</reference>
<organism evidence="2 3">
    <name type="scientific">Penstemon davidsonii</name>
    <dbReference type="NCBI Taxonomy" id="160366"/>
    <lineage>
        <taxon>Eukaryota</taxon>
        <taxon>Viridiplantae</taxon>
        <taxon>Streptophyta</taxon>
        <taxon>Embryophyta</taxon>
        <taxon>Tracheophyta</taxon>
        <taxon>Spermatophyta</taxon>
        <taxon>Magnoliopsida</taxon>
        <taxon>eudicotyledons</taxon>
        <taxon>Gunneridae</taxon>
        <taxon>Pentapetalae</taxon>
        <taxon>asterids</taxon>
        <taxon>lamiids</taxon>
        <taxon>Lamiales</taxon>
        <taxon>Plantaginaceae</taxon>
        <taxon>Cheloneae</taxon>
        <taxon>Penstemon</taxon>
    </lineage>
</organism>
<evidence type="ECO:0000313" key="3">
    <source>
        <dbReference type="Proteomes" id="UP001291926"/>
    </source>
</evidence>
<dbReference type="PROSITE" id="PS51437">
    <property type="entry name" value="CG_1"/>
    <property type="match status" value="1"/>
</dbReference>
<keyword evidence="3" id="KW-1185">Reference proteome</keyword>
<dbReference type="EMBL" id="JAYDYQ010002534">
    <property type="protein sequence ID" value="KAK4483306.1"/>
    <property type="molecule type" value="Genomic_DNA"/>
</dbReference>
<evidence type="ECO:0000313" key="2">
    <source>
        <dbReference type="EMBL" id="KAK4483306.1"/>
    </source>
</evidence>
<comment type="caution">
    <text evidence="2">The sequence shown here is derived from an EMBL/GenBank/DDBJ whole genome shotgun (WGS) entry which is preliminary data.</text>
</comment>
<sequence length="80" mass="9222">MMENSSVPSRLVGSEIHGFHTMAGNRCPFITWTDLDVVDMMEEAKARWLRPNEIHAILCNHKYFKINVKPMNSPESNSFI</sequence>
<proteinExistence type="predicted"/>
<name>A0ABR0D375_9LAMI</name>
<dbReference type="InterPro" id="IPR005559">
    <property type="entry name" value="CG-1_dom"/>
</dbReference>
<gene>
    <name evidence="2" type="ORF">RD792_010491</name>
</gene>
<feature type="domain" description="CG-1" evidence="1">
    <location>
        <begin position="37"/>
        <end position="80"/>
    </location>
</feature>